<dbReference type="PROSITE" id="PS51257">
    <property type="entry name" value="PROKAR_LIPOPROTEIN"/>
    <property type="match status" value="1"/>
</dbReference>
<dbReference type="Proteomes" id="UP000499080">
    <property type="component" value="Unassembled WGS sequence"/>
</dbReference>
<comment type="caution">
    <text evidence="1">The sequence shown here is derived from an EMBL/GenBank/DDBJ whole genome shotgun (WGS) entry which is preliminary data.</text>
</comment>
<gene>
    <name evidence="1" type="ORF">AVEN_91361_1</name>
</gene>
<organism evidence="1 2">
    <name type="scientific">Araneus ventricosus</name>
    <name type="common">Orbweaver spider</name>
    <name type="synonym">Epeira ventricosa</name>
    <dbReference type="NCBI Taxonomy" id="182803"/>
    <lineage>
        <taxon>Eukaryota</taxon>
        <taxon>Metazoa</taxon>
        <taxon>Ecdysozoa</taxon>
        <taxon>Arthropoda</taxon>
        <taxon>Chelicerata</taxon>
        <taxon>Arachnida</taxon>
        <taxon>Araneae</taxon>
        <taxon>Araneomorphae</taxon>
        <taxon>Entelegynae</taxon>
        <taxon>Araneoidea</taxon>
        <taxon>Araneidae</taxon>
        <taxon>Araneus</taxon>
    </lineage>
</organism>
<evidence type="ECO:0000313" key="2">
    <source>
        <dbReference type="Proteomes" id="UP000499080"/>
    </source>
</evidence>
<keyword evidence="2" id="KW-1185">Reference proteome</keyword>
<reference evidence="1 2" key="1">
    <citation type="journal article" date="2019" name="Sci. Rep.">
        <title>Orb-weaving spider Araneus ventricosus genome elucidates the spidroin gene catalogue.</title>
        <authorList>
            <person name="Kono N."/>
            <person name="Nakamura H."/>
            <person name="Ohtoshi R."/>
            <person name="Moran D.A.P."/>
            <person name="Shinohara A."/>
            <person name="Yoshida Y."/>
            <person name="Fujiwara M."/>
            <person name="Mori M."/>
            <person name="Tomita M."/>
            <person name="Arakawa K."/>
        </authorList>
    </citation>
    <scope>NUCLEOTIDE SEQUENCE [LARGE SCALE GENOMIC DNA]</scope>
</reference>
<dbReference type="AlphaFoldDB" id="A0A4Y2Q9U1"/>
<proteinExistence type="predicted"/>
<name>A0A4Y2Q9U1_ARAVE</name>
<protein>
    <submittedName>
        <fullName evidence="1">Uncharacterized protein</fullName>
    </submittedName>
</protein>
<dbReference type="EMBL" id="BGPR01013132">
    <property type="protein sequence ID" value="GBN59387.1"/>
    <property type="molecule type" value="Genomic_DNA"/>
</dbReference>
<sequence>MPLVIRQHPCYSTLYCHSLCVTFSCFTAASGRGIKTESTTHLNEMKAPEINSEDLENHIQNINAAIELASMAANKLHSVWCEMEYRVDVDRATREVT</sequence>
<accession>A0A4Y2Q9U1</accession>
<evidence type="ECO:0000313" key="1">
    <source>
        <dbReference type="EMBL" id="GBN59387.1"/>
    </source>
</evidence>